<dbReference type="Proteomes" id="UP000421791">
    <property type="component" value="Unassembled WGS sequence"/>
</dbReference>
<evidence type="ECO:0000313" key="7">
    <source>
        <dbReference type="Proteomes" id="UP000421791"/>
    </source>
</evidence>
<name>A0A174AB91_9BACE</name>
<dbReference type="InterPro" id="IPR001296">
    <property type="entry name" value="Glyco_trans_1"/>
</dbReference>
<dbReference type="AlphaFoldDB" id="A0A174AB91"/>
<dbReference type="GeneID" id="92987468"/>
<dbReference type="STRING" id="338188.ERS852397_00951"/>
<keyword evidence="8" id="KW-1185">Reference proteome</keyword>
<dbReference type="RefSeq" id="WP_007756379.1">
    <property type="nucleotide sequence ID" value="NZ_CABIXA010000004.1"/>
</dbReference>
<evidence type="ECO:0000313" key="3">
    <source>
        <dbReference type="EMBL" id="CUN85942.1"/>
    </source>
</evidence>
<dbReference type="CDD" id="cd03801">
    <property type="entry name" value="GT4_PimA-like"/>
    <property type="match status" value="1"/>
</dbReference>
<dbReference type="Pfam" id="PF00534">
    <property type="entry name" value="Glycos_transf_1"/>
    <property type="match status" value="1"/>
</dbReference>
<reference evidence="3 6" key="1">
    <citation type="submission" date="2015-09" db="EMBL/GenBank/DDBJ databases">
        <authorList>
            <consortium name="Pathogen Informatics"/>
        </authorList>
    </citation>
    <scope>NUCLEOTIDE SEQUENCE [LARGE SCALE GENOMIC DNA]</scope>
    <source>
        <strain evidence="3 6">2789STDY5608840</strain>
    </source>
</reference>
<dbReference type="GO" id="GO:0016757">
    <property type="term" value="F:glycosyltransferase activity"/>
    <property type="evidence" value="ECO:0007669"/>
    <property type="project" value="InterPro"/>
</dbReference>
<dbReference type="EMBL" id="VWAG01000016">
    <property type="protein sequence ID" value="KAA5257281.1"/>
    <property type="molecule type" value="Genomic_DNA"/>
</dbReference>
<evidence type="ECO:0000313" key="8">
    <source>
        <dbReference type="Proteomes" id="UP000440198"/>
    </source>
</evidence>
<proteinExistence type="predicted"/>
<evidence type="ECO:0000313" key="5">
    <source>
        <dbReference type="EMBL" id="KAA5257281.1"/>
    </source>
</evidence>
<dbReference type="Proteomes" id="UP000440198">
    <property type="component" value="Unassembled WGS sequence"/>
</dbReference>
<dbReference type="EMBL" id="CYZH01000004">
    <property type="protein sequence ID" value="CUN85942.1"/>
    <property type="molecule type" value="Genomic_DNA"/>
</dbReference>
<dbReference type="SUPFAM" id="SSF53756">
    <property type="entry name" value="UDP-Glycosyltransferase/glycogen phosphorylase"/>
    <property type="match status" value="1"/>
</dbReference>
<evidence type="ECO:0000256" key="1">
    <source>
        <dbReference type="ARBA" id="ARBA00022679"/>
    </source>
</evidence>
<evidence type="ECO:0000313" key="4">
    <source>
        <dbReference type="EMBL" id="KAA5230495.1"/>
    </source>
</evidence>
<accession>A0A174AB91</accession>
<sequence>MRAKVVFVVTGYGENVNGGVEQHCKMLAERLVPDYDVEVLSTCVQNYVKGENELPVGDEWVNGVLVRRFMAEPIRPDLHRFYVRKSKWIRKFRKILYQLNILRFIADICPVWQQMNQMEQRVMQSYMFYSPRLIAHVQKYKNEYRAIIPINISYPLAYYTSLCAPDKTILIPTMHYESSTFRAIYTEVFTNVAYIGFNTIAEQRLAENIFGKRMSSHGVISVGINEAIDADWDEVKRKYGLPEEYLLYVGRIDKGKLNHIIEYFLCYKTKNINSELKFVLVGGLFSATVPHSDLVYTGFVSENEKYAIIRHSKIIVNPSKFESLSLILLESMHLGKPMLVNGKCEVLKEHCSRSGGAALAYWNKNDFISKLASLEASDELRMQMGEKGKQYVKTYYSWSVIMGRLRKAIETVAGNC</sequence>
<dbReference type="Proteomes" id="UP000095517">
    <property type="component" value="Unassembled WGS sequence"/>
</dbReference>
<gene>
    <name evidence="3" type="ORF">ERS852397_00951</name>
    <name evidence="5" type="ORF">F2Z09_10865</name>
    <name evidence="4" type="ORF">F2Z22_09710</name>
</gene>
<organism evidence="3 6">
    <name type="scientific">Bacteroides finegoldii</name>
    <dbReference type="NCBI Taxonomy" id="338188"/>
    <lineage>
        <taxon>Bacteria</taxon>
        <taxon>Pseudomonadati</taxon>
        <taxon>Bacteroidota</taxon>
        <taxon>Bacteroidia</taxon>
        <taxon>Bacteroidales</taxon>
        <taxon>Bacteroidaceae</taxon>
        <taxon>Bacteroides</taxon>
    </lineage>
</organism>
<keyword evidence="1 3" id="KW-0808">Transferase</keyword>
<reference evidence="7 8" key="2">
    <citation type="journal article" date="2019" name="Nat. Med.">
        <title>A library of human gut bacterial isolates paired with longitudinal multiomics data enables mechanistic microbiome research.</title>
        <authorList>
            <person name="Poyet M."/>
            <person name="Groussin M."/>
            <person name="Gibbons S.M."/>
            <person name="Avila-Pacheco J."/>
            <person name="Jiang X."/>
            <person name="Kearney S.M."/>
            <person name="Perrotta A.R."/>
            <person name="Berdy B."/>
            <person name="Zhao S."/>
            <person name="Lieberman T.D."/>
            <person name="Swanson P.K."/>
            <person name="Smith M."/>
            <person name="Roesemann S."/>
            <person name="Alexander J.E."/>
            <person name="Rich S.A."/>
            <person name="Livny J."/>
            <person name="Vlamakis H."/>
            <person name="Clish C."/>
            <person name="Bullock K."/>
            <person name="Deik A."/>
            <person name="Scott J."/>
            <person name="Pierce K.A."/>
            <person name="Xavier R.J."/>
            <person name="Alm E.J."/>
        </authorList>
    </citation>
    <scope>NUCLEOTIDE SEQUENCE [LARGE SCALE GENOMIC DNA]</scope>
    <source>
        <strain evidence="5 8">BIOML-A2</strain>
        <strain evidence="4 7">BIOML-A6</strain>
    </source>
</reference>
<dbReference type="PANTHER" id="PTHR46401">
    <property type="entry name" value="GLYCOSYLTRANSFERASE WBBK-RELATED"/>
    <property type="match status" value="1"/>
</dbReference>
<evidence type="ECO:0000313" key="6">
    <source>
        <dbReference type="Proteomes" id="UP000095517"/>
    </source>
</evidence>
<dbReference type="EMBL" id="VWAK01000012">
    <property type="protein sequence ID" value="KAA5230495.1"/>
    <property type="molecule type" value="Genomic_DNA"/>
</dbReference>
<dbReference type="Gene3D" id="3.40.50.2000">
    <property type="entry name" value="Glycogen Phosphorylase B"/>
    <property type="match status" value="1"/>
</dbReference>
<protein>
    <submittedName>
        <fullName evidence="3 4">Glycosyltransferase</fullName>
    </submittedName>
</protein>
<feature type="domain" description="Glycosyl transferase family 1" evidence="2">
    <location>
        <begin position="237"/>
        <end position="390"/>
    </location>
</feature>
<evidence type="ECO:0000259" key="2">
    <source>
        <dbReference type="Pfam" id="PF00534"/>
    </source>
</evidence>
<dbReference type="PANTHER" id="PTHR46401:SF2">
    <property type="entry name" value="GLYCOSYLTRANSFERASE WBBK-RELATED"/>
    <property type="match status" value="1"/>
</dbReference>